<dbReference type="Proteomes" id="UP000199501">
    <property type="component" value="Unassembled WGS sequence"/>
</dbReference>
<name>A0A1G6JQ07_9PSEU</name>
<evidence type="ECO:0000313" key="1">
    <source>
        <dbReference type="EMBL" id="SDC20794.1"/>
    </source>
</evidence>
<organism evidence="1 2">
    <name type="scientific">Actinokineospora iranica</name>
    <dbReference type="NCBI Taxonomy" id="1271860"/>
    <lineage>
        <taxon>Bacteria</taxon>
        <taxon>Bacillati</taxon>
        <taxon>Actinomycetota</taxon>
        <taxon>Actinomycetes</taxon>
        <taxon>Pseudonocardiales</taxon>
        <taxon>Pseudonocardiaceae</taxon>
        <taxon>Actinokineospora</taxon>
    </lineage>
</organism>
<gene>
    <name evidence="1" type="ORF">SAMN05216174_101508</name>
</gene>
<keyword evidence="2" id="KW-1185">Reference proteome</keyword>
<dbReference type="AlphaFoldDB" id="A0A1G6JQ07"/>
<evidence type="ECO:0000313" key="2">
    <source>
        <dbReference type="Proteomes" id="UP000199501"/>
    </source>
</evidence>
<sequence>MVTIVRLHETMLEQAILDELPNTADNRYLTQVLPRLLTTLVAPSNG</sequence>
<proteinExistence type="predicted"/>
<accession>A0A1G6JQ07</accession>
<reference evidence="2" key="1">
    <citation type="submission" date="2016-10" db="EMBL/GenBank/DDBJ databases">
        <authorList>
            <person name="Varghese N."/>
            <person name="Submissions S."/>
        </authorList>
    </citation>
    <scope>NUCLEOTIDE SEQUENCE [LARGE SCALE GENOMIC DNA]</scope>
    <source>
        <strain evidence="2">IBRC-M 10403</strain>
    </source>
</reference>
<dbReference type="EMBL" id="FMZZ01000001">
    <property type="protein sequence ID" value="SDC20794.1"/>
    <property type="molecule type" value="Genomic_DNA"/>
</dbReference>
<protein>
    <submittedName>
        <fullName evidence="1">Uncharacterized protein</fullName>
    </submittedName>
</protein>